<proteinExistence type="predicted"/>
<sequence>MKTLSNMSRDEESDLLVIAQDAMSNKFSKLPMLIERPKCITDADRFPLDVNTVQVSRQYGSYIQLDILDTHFTGPSEYTNYDYILLNGLYPHDSSFNASLIIDTLTKATNLPSHLIIISDSAKNNKCHNFLGAMAILLVKCHKLRTVSPPINAFLYFVISKIRLLYAITGHTHNAVDSHFGSISTVVKRHDAVTLDGTFGINFPQTLTCLDYCKPIKAMNGCKDVETQPTIYDFSSLNQYMHKPANLCSSSQIVLNKDSSGSIFWSSSKSMTSRELFTSETNAKSFKLFMDNFDPTTFIPIIRKPSPETSRVKLENLFKIAGGFFTTQDKESLIASLETHKKHAFRWKMSVLNSLPSKVMLHPEAAFDEEQKAIVEYLKSNGFKVTAAPRDPVISVGMLP</sequence>
<evidence type="ECO:0000313" key="3">
    <source>
        <dbReference type="WBParaSite" id="Csp11.Scaffold624.g6323.t2"/>
    </source>
</evidence>
<dbReference type="InterPro" id="IPR057191">
    <property type="entry name" value="DUF7869"/>
</dbReference>
<feature type="domain" description="DUF7869" evidence="1">
    <location>
        <begin position="67"/>
        <end position="197"/>
    </location>
</feature>
<dbReference type="Proteomes" id="UP000095282">
    <property type="component" value="Unplaced"/>
</dbReference>
<keyword evidence="2" id="KW-1185">Reference proteome</keyword>
<dbReference type="AlphaFoldDB" id="A0A1I7TIP9"/>
<accession>A0A1I7TIP9</accession>
<evidence type="ECO:0000313" key="2">
    <source>
        <dbReference type="Proteomes" id="UP000095282"/>
    </source>
</evidence>
<dbReference type="WBParaSite" id="Csp11.Scaffold624.g6323.t2">
    <property type="protein sequence ID" value="Csp11.Scaffold624.g6323.t2"/>
    <property type="gene ID" value="Csp11.Scaffold624.g6323"/>
</dbReference>
<organism evidence="2 3">
    <name type="scientific">Caenorhabditis tropicalis</name>
    <dbReference type="NCBI Taxonomy" id="1561998"/>
    <lineage>
        <taxon>Eukaryota</taxon>
        <taxon>Metazoa</taxon>
        <taxon>Ecdysozoa</taxon>
        <taxon>Nematoda</taxon>
        <taxon>Chromadorea</taxon>
        <taxon>Rhabditida</taxon>
        <taxon>Rhabditina</taxon>
        <taxon>Rhabditomorpha</taxon>
        <taxon>Rhabditoidea</taxon>
        <taxon>Rhabditidae</taxon>
        <taxon>Peloderinae</taxon>
        <taxon>Caenorhabditis</taxon>
    </lineage>
</organism>
<protein>
    <submittedName>
        <fullName evidence="3">Reverse transcriptase domain-containing protein</fullName>
    </submittedName>
</protein>
<dbReference type="eggNOG" id="ENOG502TIHY">
    <property type="taxonomic scope" value="Eukaryota"/>
</dbReference>
<evidence type="ECO:0000259" key="1">
    <source>
        <dbReference type="Pfam" id="PF25273"/>
    </source>
</evidence>
<name>A0A1I7TIP9_9PELO</name>
<dbReference type="STRING" id="1561998.A0A1I7TIP9"/>
<dbReference type="Pfam" id="PF25273">
    <property type="entry name" value="DUF7869"/>
    <property type="match status" value="1"/>
</dbReference>
<reference evidence="3" key="1">
    <citation type="submission" date="2016-11" db="UniProtKB">
        <authorList>
            <consortium name="WormBaseParasite"/>
        </authorList>
    </citation>
    <scope>IDENTIFICATION</scope>
</reference>